<evidence type="ECO:0000313" key="2">
    <source>
        <dbReference type="Proteomes" id="UP000199011"/>
    </source>
</evidence>
<name>A0A1I5EBX4_9GAMM</name>
<protein>
    <submittedName>
        <fullName evidence="1">Transcriptional regulator, AlpA family</fullName>
    </submittedName>
</protein>
<dbReference type="STRING" id="53341.SAMN05421579_16210"/>
<dbReference type="Proteomes" id="UP000199011">
    <property type="component" value="Unassembled WGS sequence"/>
</dbReference>
<reference evidence="2" key="1">
    <citation type="submission" date="2016-10" db="EMBL/GenBank/DDBJ databases">
        <authorList>
            <person name="Varghese N."/>
            <person name="Submissions S."/>
        </authorList>
    </citation>
    <scope>NUCLEOTIDE SEQUENCE [LARGE SCALE GENOMIC DNA]</scope>
    <source>
        <strain evidence="2">DSM 16522</strain>
    </source>
</reference>
<evidence type="ECO:0000313" key="1">
    <source>
        <dbReference type="EMBL" id="SFO09029.1"/>
    </source>
</evidence>
<proteinExistence type="predicted"/>
<dbReference type="OrthoDB" id="7064958at2"/>
<dbReference type="InterPro" id="IPR010260">
    <property type="entry name" value="AlpA"/>
</dbReference>
<accession>A0A1I5EBX4</accession>
<keyword evidence="2" id="KW-1185">Reference proteome</keyword>
<gene>
    <name evidence="1" type="ORF">SAMN05421579_16210</name>
</gene>
<dbReference type="EMBL" id="FOVO01000062">
    <property type="protein sequence ID" value="SFO09029.1"/>
    <property type="molecule type" value="Genomic_DNA"/>
</dbReference>
<sequence>MKKYISPTDEQRKYILSAYGESERRIRETERKRLTSISRGHCYKLEALGLFPPRCHFGRNSCAWLLSDILWWIRNPPKVENVNNPYSRKAQ</sequence>
<dbReference type="Gene3D" id="1.10.238.160">
    <property type="match status" value="1"/>
</dbReference>
<organism evidence="1 2">
    <name type="scientific">Xenorhabdus japonica</name>
    <dbReference type="NCBI Taxonomy" id="53341"/>
    <lineage>
        <taxon>Bacteria</taxon>
        <taxon>Pseudomonadati</taxon>
        <taxon>Pseudomonadota</taxon>
        <taxon>Gammaproteobacteria</taxon>
        <taxon>Enterobacterales</taxon>
        <taxon>Morganellaceae</taxon>
        <taxon>Xenorhabdus</taxon>
    </lineage>
</organism>
<dbReference type="RefSeq" id="WP_071880963.1">
    <property type="nucleotide sequence ID" value="NZ_CAWRAH010000016.1"/>
</dbReference>
<dbReference type="Pfam" id="PF05930">
    <property type="entry name" value="Phage_AlpA"/>
    <property type="match status" value="1"/>
</dbReference>
<dbReference type="AlphaFoldDB" id="A0A1I5EBX4"/>